<evidence type="ECO:0008006" key="3">
    <source>
        <dbReference type="Google" id="ProtNLM"/>
    </source>
</evidence>
<gene>
    <name evidence="1" type="ORF">VTAP4600_A1535</name>
</gene>
<dbReference type="EMBL" id="LT960611">
    <property type="protein sequence ID" value="SON49514.1"/>
    <property type="molecule type" value="Genomic_DNA"/>
</dbReference>
<accession>A0A2N8ZC80</accession>
<keyword evidence="2" id="KW-1185">Reference proteome</keyword>
<dbReference type="AlphaFoldDB" id="A0A2N8ZC80"/>
<dbReference type="KEGG" id="vta:A1535"/>
<evidence type="ECO:0000313" key="2">
    <source>
        <dbReference type="Proteomes" id="UP000235828"/>
    </source>
</evidence>
<dbReference type="Proteomes" id="UP000235828">
    <property type="component" value="Chromosome A"/>
</dbReference>
<dbReference type="OrthoDB" id="6402397at2"/>
<protein>
    <recommendedName>
        <fullName evidence="3">Lipoprotein</fullName>
    </recommendedName>
</protein>
<evidence type="ECO:0000313" key="1">
    <source>
        <dbReference type="EMBL" id="SON49514.1"/>
    </source>
</evidence>
<sequence>MKQFIVGIFLFVTSGCADLVEERQGTAIEVVPVTYSLQLNIKNNDVKAAKQKLDDFVEQHWSMVSNQPVTLTWNSKKGQKLSKDYLQYLISLGLDREKLSLGKQQYGTDERAFDIKIDVMKHSAIVPLCDYYRLDQSAQKRSEGCFAETNRWISMTNPEKPLEE</sequence>
<organism evidence="1 2">
    <name type="scientific">Vibrio tapetis subsp. tapetis</name>
    <dbReference type="NCBI Taxonomy" id="1671868"/>
    <lineage>
        <taxon>Bacteria</taxon>
        <taxon>Pseudomonadati</taxon>
        <taxon>Pseudomonadota</taxon>
        <taxon>Gammaproteobacteria</taxon>
        <taxon>Vibrionales</taxon>
        <taxon>Vibrionaceae</taxon>
        <taxon>Vibrio</taxon>
    </lineage>
</organism>
<dbReference type="RefSeq" id="WP_102522167.1">
    <property type="nucleotide sequence ID" value="NZ_LT960611.1"/>
</dbReference>
<reference evidence="1 2" key="1">
    <citation type="submission" date="2017-10" db="EMBL/GenBank/DDBJ databases">
        <authorList>
            <person name="Banno H."/>
            <person name="Chua N.-H."/>
        </authorList>
    </citation>
    <scope>NUCLEOTIDE SEQUENCE [LARGE SCALE GENOMIC DNA]</scope>
    <source>
        <strain evidence="1">Vibrio tapetis CECT4600</strain>
    </source>
</reference>
<name>A0A2N8ZC80_9VIBR</name>
<proteinExistence type="predicted"/>
<dbReference type="PROSITE" id="PS51257">
    <property type="entry name" value="PROKAR_LIPOPROTEIN"/>
    <property type="match status" value="1"/>
</dbReference>